<dbReference type="EMBL" id="BAABBQ010000001">
    <property type="protein sequence ID" value="GAA4013435.1"/>
    <property type="molecule type" value="Genomic_DNA"/>
</dbReference>
<reference evidence="2" key="1">
    <citation type="journal article" date="2019" name="Int. J. Syst. Evol. Microbiol.">
        <title>The Global Catalogue of Microorganisms (GCM) 10K type strain sequencing project: providing services to taxonomists for standard genome sequencing and annotation.</title>
        <authorList>
            <consortium name="The Broad Institute Genomics Platform"/>
            <consortium name="The Broad Institute Genome Sequencing Center for Infectious Disease"/>
            <person name="Wu L."/>
            <person name="Ma J."/>
        </authorList>
    </citation>
    <scope>NUCLEOTIDE SEQUENCE [LARGE SCALE GENOMIC DNA]</scope>
    <source>
        <strain evidence="2">JCM 17563</strain>
    </source>
</reference>
<evidence type="ECO:0000313" key="1">
    <source>
        <dbReference type="EMBL" id="GAA4013435.1"/>
    </source>
</evidence>
<dbReference type="Proteomes" id="UP001500235">
    <property type="component" value="Unassembled WGS sequence"/>
</dbReference>
<sequence>MVSGLDEKGTFLIDEATGEKARAGDAIDGEILRMQSSSPLKMFMSLAWLYDGRCGAGVALIRSIERAHD</sequence>
<protein>
    <submittedName>
        <fullName evidence="1">Uncharacterized protein</fullName>
    </submittedName>
</protein>
<proteinExistence type="predicted"/>
<comment type="caution">
    <text evidence="1">The sequence shown here is derived from an EMBL/GenBank/DDBJ whole genome shotgun (WGS) entry which is preliminary data.</text>
</comment>
<gene>
    <name evidence="1" type="ORF">GCM10022280_09640</name>
</gene>
<keyword evidence="2" id="KW-1185">Reference proteome</keyword>
<organism evidence="1 2">
    <name type="scientific">Sphingomonas swuensis</name>
    <dbReference type="NCBI Taxonomy" id="977800"/>
    <lineage>
        <taxon>Bacteria</taxon>
        <taxon>Pseudomonadati</taxon>
        <taxon>Pseudomonadota</taxon>
        <taxon>Alphaproteobacteria</taxon>
        <taxon>Sphingomonadales</taxon>
        <taxon>Sphingomonadaceae</taxon>
        <taxon>Sphingomonas</taxon>
    </lineage>
</organism>
<name>A0ABP7SLK5_9SPHN</name>
<accession>A0ABP7SLK5</accession>
<evidence type="ECO:0000313" key="2">
    <source>
        <dbReference type="Proteomes" id="UP001500235"/>
    </source>
</evidence>